<accession>A0A5M4BA53</accession>
<keyword evidence="2" id="KW-0805">Transcription regulation</keyword>
<name>A0A5M4BA53_9FLAO</name>
<evidence type="ECO:0000313" key="8">
    <source>
        <dbReference type="Proteomes" id="UP000398217"/>
    </source>
</evidence>
<feature type="domain" description="RNA polymerase sigma-70 region 2" evidence="5">
    <location>
        <begin position="29"/>
        <end position="95"/>
    </location>
</feature>
<evidence type="ECO:0000256" key="1">
    <source>
        <dbReference type="ARBA" id="ARBA00010641"/>
    </source>
</evidence>
<dbReference type="Gene3D" id="1.10.1740.10">
    <property type="match status" value="1"/>
</dbReference>
<evidence type="ECO:0000256" key="2">
    <source>
        <dbReference type="ARBA" id="ARBA00023015"/>
    </source>
</evidence>
<dbReference type="AlphaFoldDB" id="A0A5M4BA53"/>
<sequence length="187" mass="22274">MSKSIKIKTDKKYLIERAKQNDRLAQKELYEAYASSLLSVCRLYINDLHFAEDVLLKAFFKIFTHLKDYKEQEHLYAWMRRITVNECIDFLRSKTQKVVYSDWENSYDDTEEISSEQLFEQEYLQAFIDELPSGCKMVFNLYVFEDYSHKEIAEELGISEGTSKSQLAYSKKLLKEKLTNKKYNYAK</sequence>
<proteinExistence type="inferred from homology"/>
<dbReference type="PANTHER" id="PTHR43133">
    <property type="entry name" value="RNA POLYMERASE ECF-TYPE SIGMA FACTO"/>
    <property type="match status" value="1"/>
</dbReference>
<reference evidence="8" key="1">
    <citation type="journal article" date="2020" name="Int. J. Syst. Evol. Microbiol.">
        <title>Capnocytophaga felis sp. nov. isolated from the feline oral cavity.</title>
        <authorList>
            <person name="Suzuki M."/>
            <person name="Umeda K."/>
            <person name="Kimura M."/>
            <person name="Imaoka K."/>
            <person name="Morikawa S."/>
            <person name="Maeda K."/>
        </authorList>
    </citation>
    <scope>NUCLEOTIDE SEQUENCE [LARGE SCALE GENOMIC DNA]</scope>
    <source>
        <strain evidence="8">KC07070</strain>
    </source>
</reference>
<dbReference type="InterPro" id="IPR013324">
    <property type="entry name" value="RNA_pol_sigma_r3/r4-like"/>
</dbReference>
<dbReference type="InterPro" id="IPR014284">
    <property type="entry name" value="RNA_pol_sigma-70_dom"/>
</dbReference>
<evidence type="ECO:0000259" key="5">
    <source>
        <dbReference type="Pfam" id="PF04542"/>
    </source>
</evidence>
<dbReference type="CDD" id="cd06171">
    <property type="entry name" value="Sigma70_r4"/>
    <property type="match status" value="1"/>
</dbReference>
<evidence type="ECO:0000259" key="6">
    <source>
        <dbReference type="Pfam" id="PF08281"/>
    </source>
</evidence>
<gene>
    <name evidence="7" type="ORF">RCZ01_14270</name>
</gene>
<evidence type="ECO:0000256" key="4">
    <source>
        <dbReference type="ARBA" id="ARBA00023163"/>
    </source>
</evidence>
<feature type="domain" description="RNA polymerase sigma factor 70 region 4 type 2" evidence="6">
    <location>
        <begin position="122"/>
        <end position="172"/>
    </location>
</feature>
<keyword evidence="4" id="KW-0804">Transcription</keyword>
<dbReference type="InterPro" id="IPR013249">
    <property type="entry name" value="RNA_pol_sigma70_r4_t2"/>
</dbReference>
<dbReference type="EMBL" id="BLBC01000008">
    <property type="protein sequence ID" value="GET46125.1"/>
    <property type="molecule type" value="Genomic_DNA"/>
</dbReference>
<evidence type="ECO:0000313" key="7">
    <source>
        <dbReference type="EMBL" id="GET46125.1"/>
    </source>
</evidence>
<dbReference type="GO" id="GO:0006352">
    <property type="term" value="P:DNA-templated transcription initiation"/>
    <property type="evidence" value="ECO:0007669"/>
    <property type="project" value="InterPro"/>
</dbReference>
<dbReference type="Pfam" id="PF04542">
    <property type="entry name" value="Sigma70_r2"/>
    <property type="match status" value="1"/>
</dbReference>
<dbReference type="Proteomes" id="UP000398217">
    <property type="component" value="Unassembled WGS sequence"/>
</dbReference>
<dbReference type="InterPro" id="IPR007627">
    <property type="entry name" value="RNA_pol_sigma70_r2"/>
</dbReference>
<dbReference type="Gene3D" id="1.10.10.10">
    <property type="entry name" value="Winged helix-like DNA-binding domain superfamily/Winged helix DNA-binding domain"/>
    <property type="match status" value="1"/>
</dbReference>
<dbReference type="GO" id="GO:0016987">
    <property type="term" value="F:sigma factor activity"/>
    <property type="evidence" value="ECO:0007669"/>
    <property type="project" value="UniProtKB-KW"/>
</dbReference>
<comment type="similarity">
    <text evidence="1">Belongs to the sigma-70 factor family. ECF subfamily.</text>
</comment>
<dbReference type="PANTHER" id="PTHR43133:SF46">
    <property type="entry name" value="RNA POLYMERASE SIGMA-70 FACTOR ECF SUBFAMILY"/>
    <property type="match status" value="1"/>
</dbReference>
<dbReference type="SUPFAM" id="SSF88946">
    <property type="entry name" value="Sigma2 domain of RNA polymerase sigma factors"/>
    <property type="match status" value="1"/>
</dbReference>
<dbReference type="NCBIfam" id="TIGR02937">
    <property type="entry name" value="sigma70-ECF"/>
    <property type="match status" value="1"/>
</dbReference>
<protein>
    <submittedName>
        <fullName evidence="7">DNA-directed RNA polymerase sigma-70 factor</fullName>
    </submittedName>
</protein>
<comment type="caution">
    <text evidence="7">The sequence shown here is derived from an EMBL/GenBank/DDBJ whole genome shotgun (WGS) entry which is preliminary data.</text>
</comment>
<dbReference type="SUPFAM" id="SSF88659">
    <property type="entry name" value="Sigma3 and sigma4 domains of RNA polymerase sigma factors"/>
    <property type="match status" value="1"/>
</dbReference>
<dbReference type="InterPro" id="IPR039425">
    <property type="entry name" value="RNA_pol_sigma-70-like"/>
</dbReference>
<organism evidence="7 8">
    <name type="scientific">Capnocytophaga felis</name>
    <dbReference type="NCBI Taxonomy" id="2267611"/>
    <lineage>
        <taxon>Bacteria</taxon>
        <taxon>Pseudomonadati</taxon>
        <taxon>Bacteroidota</taxon>
        <taxon>Flavobacteriia</taxon>
        <taxon>Flavobacteriales</taxon>
        <taxon>Flavobacteriaceae</taxon>
        <taxon>Capnocytophaga</taxon>
    </lineage>
</organism>
<dbReference type="GO" id="GO:0000428">
    <property type="term" value="C:DNA-directed RNA polymerase complex"/>
    <property type="evidence" value="ECO:0007669"/>
    <property type="project" value="UniProtKB-KW"/>
</dbReference>
<dbReference type="InterPro" id="IPR036388">
    <property type="entry name" value="WH-like_DNA-bd_sf"/>
</dbReference>
<keyword evidence="3" id="KW-0731">Sigma factor</keyword>
<evidence type="ECO:0000256" key="3">
    <source>
        <dbReference type="ARBA" id="ARBA00023082"/>
    </source>
</evidence>
<keyword evidence="7" id="KW-0240">DNA-directed RNA polymerase</keyword>
<dbReference type="GO" id="GO:0003677">
    <property type="term" value="F:DNA binding"/>
    <property type="evidence" value="ECO:0007669"/>
    <property type="project" value="InterPro"/>
</dbReference>
<keyword evidence="8" id="KW-1185">Reference proteome</keyword>
<dbReference type="Pfam" id="PF08281">
    <property type="entry name" value="Sigma70_r4_2"/>
    <property type="match status" value="1"/>
</dbReference>
<dbReference type="InterPro" id="IPR013325">
    <property type="entry name" value="RNA_pol_sigma_r2"/>
</dbReference>
<dbReference type="RefSeq" id="WP_373279396.1">
    <property type="nucleotide sequence ID" value="NZ_BLBC01000008.1"/>
</dbReference>